<protein>
    <submittedName>
        <fullName evidence="1">Uncharacterized protein</fullName>
    </submittedName>
</protein>
<evidence type="ECO:0000313" key="1">
    <source>
        <dbReference type="EMBL" id="RQD88790.1"/>
    </source>
</evidence>
<reference evidence="1 2" key="1">
    <citation type="submission" date="2018-08" db="EMBL/GenBank/DDBJ databases">
        <title>The metabolism and importance of syntrophic acetate oxidation coupled to methane or sulfide production in haloalkaline environments.</title>
        <authorList>
            <person name="Timmers P.H.A."/>
            <person name="Vavourakis C.D."/>
            <person name="Sorokin D.Y."/>
            <person name="Sinninghe Damste J.S."/>
            <person name="Muyzer G."/>
            <person name="Stams A.J.M."/>
            <person name="Plugge C.M."/>
        </authorList>
    </citation>
    <scope>NUCLEOTIDE SEQUENCE [LARGE SCALE GENOMIC DNA]</scope>
    <source>
        <strain evidence="1">MSAO_Arc3</strain>
    </source>
</reference>
<feature type="non-terminal residue" evidence="1">
    <location>
        <position position="1"/>
    </location>
</feature>
<dbReference type="Proteomes" id="UP000284763">
    <property type="component" value="Unassembled WGS sequence"/>
</dbReference>
<accession>A0A3R7X7G2</accession>
<sequence length="184" mass="21278">TLSHNHHIKCDSDKSMTIDRIYNTIIYTITQKQKMYSTCENSQFQHDYHNTLSYIPGKMCESELGSENVCDSDVIVCDSDPQDLPKDDKTGINSSTNFGHSLSHHCSNTAFDQSLGLNDGDLKLLAYDMTSFVKKKYPNFVIDDIKKVNFEFCRNYPGHRQSYGYNNCLWVMKKLNEDGWWCRT</sequence>
<organism evidence="1 2">
    <name type="scientific">Methanosalsum natronophilum</name>
    <dbReference type="NCBI Taxonomy" id="768733"/>
    <lineage>
        <taxon>Archaea</taxon>
        <taxon>Methanobacteriati</taxon>
        <taxon>Methanobacteriota</taxon>
        <taxon>Stenosarchaea group</taxon>
        <taxon>Methanomicrobia</taxon>
        <taxon>Methanosarcinales</taxon>
        <taxon>Methanosarcinaceae</taxon>
        <taxon>Methanosalsum</taxon>
    </lineage>
</organism>
<comment type="caution">
    <text evidence="1">The sequence shown here is derived from an EMBL/GenBank/DDBJ whole genome shotgun (WGS) entry which is preliminary data.</text>
</comment>
<proteinExistence type="predicted"/>
<gene>
    <name evidence="1" type="ORF">D5R95_02725</name>
</gene>
<dbReference type="EMBL" id="QZAB01000184">
    <property type="protein sequence ID" value="RQD88790.1"/>
    <property type="molecule type" value="Genomic_DNA"/>
</dbReference>
<dbReference type="AlphaFoldDB" id="A0A3R7X7G2"/>
<evidence type="ECO:0000313" key="2">
    <source>
        <dbReference type="Proteomes" id="UP000284763"/>
    </source>
</evidence>
<name>A0A3R7X7G2_9EURY</name>